<keyword evidence="3" id="KW-1185">Reference proteome</keyword>
<evidence type="ECO:0000313" key="2">
    <source>
        <dbReference type="EMBL" id="GAA1738132.1"/>
    </source>
</evidence>
<accession>A0ABN2JT51</accession>
<keyword evidence="2" id="KW-0489">Methyltransferase</keyword>
<name>A0ABN2JT51_9ACTN</name>
<evidence type="ECO:0000259" key="1">
    <source>
        <dbReference type="Pfam" id="PF08241"/>
    </source>
</evidence>
<dbReference type="GO" id="GO:0032259">
    <property type="term" value="P:methylation"/>
    <property type="evidence" value="ECO:0007669"/>
    <property type="project" value="UniProtKB-KW"/>
</dbReference>
<gene>
    <name evidence="2" type="ORF">GCM10009710_18040</name>
</gene>
<dbReference type="RefSeq" id="WP_344200312.1">
    <property type="nucleotide sequence ID" value="NZ_BAAAME010000004.1"/>
</dbReference>
<comment type="caution">
    <text evidence="2">The sequence shown here is derived from an EMBL/GenBank/DDBJ whole genome shotgun (WGS) entry which is preliminary data.</text>
</comment>
<dbReference type="InterPro" id="IPR029063">
    <property type="entry name" value="SAM-dependent_MTases_sf"/>
</dbReference>
<dbReference type="EMBL" id="BAAAME010000004">
    <property type="protein sequence ID" value="GAA1738132.1"/>
    <property type="molecule type" value="Genomic_DNA"/>
</dbReference>
<dbReference type="CDD" id="cd02440">
    <property type="entry name" value="AdoMet_MTases"/>
    <property type="match status" value="1"/>
</dbReference>
<dbReference type="PANTHER" id="PTHR43591:SF99">
    <property type="entry name" value="OS06G0646000 PROTEIN"/>
    <property type="match status" value="1"/>
</dbReference>
<evidence type="ECO:0000313" key="3">
    <source>
        <dbReference type="Proteomes" id="UP001501057"/>
    </source>
</evidence>
<reference evidence="2 3" key="1">
    <citation type="journal article" date="2019" name="Int. J. Syst. Evol. Microbiol.">
        <title>The Global Catalogue of Microorganisms (GCM) 10K type strain sequencing project: providing services to taxonomists for standard genome sequencing and annotation.</title>
        <authorList>
            <consortium name="The Broad Institute Genomics Platform"/>
            <consortium name="The Broad Institute Genome Sequencing Center for Infectious Disease"/>
            <person name="Wu L."/>
            <person name="Ma J."/>
        </authorList>
    </citation>
    <scope>NUCLEOTIDE SEQUENCE [LARGE SCALE GENOMIC DNA]</scope>
    <source>
        <strain evidence="2 3">JCM 13518</strain>
    </source>
</reference>
<sequence length="225" mass="23790">MDAPRDADGSSRAWQRDHPWAFVYDRISGDSRIGALLWRIGVGSGVDVLHRTAAAALARLEPGATVLDIPCGGGIVLRDLPQDHGLRYLAADISPAMLERTQAEARRRGLTGIETVEMDVGDLPLTGGSVDLVLAFTSLHCFPDPRAAVGEMARVLAPGGRLALSTILTDTPWPYRGVWPVGRAAGVLGPGCSGSELRAWSAESGLVDVRLRAAGGLSYLTATRD</sequence>
<feature type="domain" description="Methyltransferase type 11" evidence="1">
    <location>
        <begin position="67"/>
        <end position="163"/>
    </location>
</feature>
<dbReference type="SUPFAM" id="SSF53335">
    <property type="entry name" value="S-adenosyl-L-methionine-dependent methyltransferases"/>
    <property type="match status" value="1"/>
</dbReference>
<organism evidence="2 3">
    <name type="scientific">Aeromicrobium alkaliterrae</name>
    <dbReference type="NCBI Taxonomy" id="302168"/>
    <lineage>
        <taxon>Bacteria</taxon>
        <taxon>Bacillati</taxon>
        <taxon>Actinomycetota</taxon>
        <taxon>Actinomycetes</taxon>
        <taxon>Propionibacteriales</taxon>
        <taxon>Nocardioidaceae</taxon>
        <taxon>Aeromicrobium</taxon>
    </lineage>
</organism>
<dbReference type="GO" id="GO:0008168">
    <property type="term" value="F:methyltransferase activity"/>
    <property type="evidence" value="ECO:0007669"/>
    <property type="project" value="UniProtKB-KW"/>
</dbReference>
<dbReference type="PANTHER" id="PTHR43591">
    <property type="entry name" value="METHYLTRANSFERASE"/>
    <property type="match status" value="1"/>
</dbReference>
<dbReference type="Pfam" id="PF08241">
    <property type="entry name" value="Methyltransf_11"/>
    <property type="match status" value="1"/>
</dbReference>
<dbReference type="InterPro" id="IPR013216">
    <property type="entry name" value="Methyltransf_11"/>
</dbReference>
<dbReference type="Gene3D" id="3.40.50.150">
    <property type="entry name" value="Vaccinia Virus protein VP39"/>
    <property type="match status" value="1"/>
</dbReference>
<protein>
    <submittedName>
        <fullName evidence="2">Class I SAM-dependent methyltransferase</fullName>
    </submittedName>
</protein>
<proteinExistence type="predicted"/>
<keyword evidence="2" id="KW-0808">Transferase</keyword>
<dbReference type="Proteomes" id="UP001501057">
    <property type="component" value="Unassembled WGS sequence"/>
</dbReference>